<evidence type="ECO:0000313" key="2">
    <source>
        <dbReference type="EMBL" id="GAA4737494.1"/>
    </source>
</evidence>
<proteinExistence type="predicted"/>
<dbReference type="EMBL" id="BAABLP010000001">
    <property type="protein sequence ID" value="GAA4737494.1"/>
    <property type="molecule type" value="Genomic_DNA"/>
</dbReference>
<keyword evidence="3" id="KW-1185">Reference proteome</keyword>
<dbReference type="Proteomes" id="UP001500121">
    <property type="component" value="Unassembled WGS sequence"/>
</dbReference>
<feature type="compositionally biased region" description="Polar residues" evidence="1">
    <location>
        <begin position="1"/>
        <end position="13"/>
    </location>
</feature>
<sequence>MPSPAPSGTSTRTVAPGGRSSRIASAPSMSRIARLDEDPCHWGTTTNLAGMGRAYVARASRPR</sequence>
<organism evidence="2 3">
    <name type="scientific">Amnibacterium soli</name>
    <dbReference type="NCBI Taxonomy" id="1282736"/>
    <lineage>
        <taxon>Bacteria</taxon>
        <taxon>Bacillati</taxon>
        <taxon>Actinomycetota</taxon>
        <taxon>Actinomycetes</taxon>
        <taxon>Micrococcales</taxon>
        <taxon>Microbacteriaceae</taxon>
        <taxon>Amnibacterium</taxon>
    </lineage>
</organism>
<gene>
    <name evidence="2" type="ORF">GCM10025783_04910</name>
</gene>
<comment type="caution">
    <text evidence="2">The sequence shown here is derived from an EMBL/GenBank/DDBJ whole genome shotgun (WGS) entry which is preliminary data.</text>
</comment>
<reference evidence="3" key="1">
    <citation type="journal article" date="2019" name="Int. J. Syst. Evol. Microbiol.">
        <title>The Global Catalogue of Microorganisms (GCM) 10K type strain sequencing project: providing services to taxonomists for standard genome sequencing and annotation.</title>
        <authorList>
            <consortium name="The Broad Institute Genomics Platform"/>
            <consortium name="The Broad Institute Genome Sequencing Center for Infectious Disease"/>
            <person name="Wu L."/>
            <person name="Ma J."/>
        </authorList>
    </citation>
    <scope>NUCLEOTIDE SEQUENCE [LARGE SCALE GENOMIC DNA]</scope>
    <source>
        <strain evidence="3">JCM 19015</strain>
    </source>
</reference>
<name>A0ABP8YUC4_9MICO</name>
<protein>
    <submittedName>
        <fullName evidence="2">Uncharacterized protein</fullName>
    </submittedName>
</protein>
<evidence type="ECO:0000256" key="1">
    <source>
        <dbReference type="SAM" id="MobiDB-lite"/>
    </source>
</evidence>
<accession>A0ABP8YUC4</accession>
<evidence type="ECO:0000313" key="3">
    <source>
        <dbReference type="Proteomes" id="UP001500121"/>
    </source>
</evidence>
<feature type="region of interest" description="Disordered" evidence="1">
    <location>
        <begin position="1"/>
        <end position="32"/>
    </location>
</feature>